<evidence type="ECO:0000256" key="1">
    <source>
        <dbReference type="ARBA" id="ARBA00022603"/>
    </source>
</evidence>
<dbReference type="CDD" id="cd02440">
    <property type="entry name" value="AdoMet_MTases"/>
    <property type="match status" value="1"/>
</dbReference>
<accession>A0A2K9NL19</accession>
<protein>
    <submittedName>
        <fullName evidence="3">Uncharacterized protein</fullName>
    </submittedName>
</protein>
<evidence type="ECO:0000256" key="2">
    <source>
        <dbReference type="ARBA" id="ARBA00022679"/>
    </source>
</evidence>
<dbReference type="InterPro" id="IPR041698">
    <property type="entry name" value="Methyltransf_25"/>
</dbReference>
<reference evidence="3 4" key="1">
    <citation type="submission" date="2017-12" db="EMBL/GenBank/DDBJ databases">
        <title>Genomes of bacteria within cyanobacterial aggregates.</title>
        <authorList>
            <person name="Cai H."/>
        </authorList>
    </citation>
    <scope>NUCLEOTIDE SEQUENCE [LARGE SCALE GENOMIC DNA]</scope>
    <source>
        <strain evidence="3 4">TH16</strain>
        <plasmid evidence="3 4">unnamed2</plasmid>
    </source>
</reference>
<dbReference type="GO" id="GO:0032259">
    <property type="term" value="P:methylation"/>
    <property type="evidence" value="ECO:0007669"/>
    <property type="project" value="UniProtKB-KW"/>
</dbReference>
<organism evidence="3 4">
    <name type="scientific">Niveispirillum cyanobacteriorum</name>
    <dbReference type="NCBI Taxonomy" id="1612173"/>
    <lineage>
        <taxon>Bacteria</taxon>
        <taxon>Pseudomonadati</taxon>
        <taxon>Pseudomonadota</taxon>
        <taxon>Alphaproteobacteria</taxon>
        <taxon>Rhodospirillales</taxon>
        <taxon>Azospirillaceae</taxon>
        <taxon>Niveispirillum</taxon>
    </lineage>
</organism>
<dbReference type="GO" id="GO:0008168">
    <property type="term" value="F:methyltransferase activity"/>
    <property type="evidence" value="ECO:0007669"/>
    <property type="project" value="UniProtKB-KW"/>
</dbReference>
<dbReference type="Gene3D" id="3.40.50.150">
    <property type="entry name" value="Vaccinia Virus protein VP39"/>
    <property type="match status" value="1"/>
</dbReference>
<dbReference type="KEGG" id="ncb:C0V82_25480"/>
<dbReference type="SUPFAM" id="SSF53335">
    <property type="entry name" value="S-adenosyl-L-methionine-dependent methyltransferases"/>
    <property type="match status" value="1"/>
</dbReference>
<dbReference type="PANTHER" id="PTHR43861:SF1">
    <property type="entry name" value="TRANS-ACONITATE 2-METHYLTRANSFERASE"/>
    <property type="match status" value="1"/>
</dbReference>
<name>A0A2K9NL19_9PROT</name>
<evidence type="ECO:0000313" key="4">
    <source>
        <dbReference type="Proteomes" id="UP000234752"/>
    </source>
</evidence>
<keyword evidence="4" id="KW-1185">Reference proteome</keyword>
<sequence>MLNEGDKRAVARRFAAAAARYDASARVQARIAVAMAERLAALDLPTGVRVLEIGCGTGLLTAAALARLPQVGHWLATDIAPGMVAACHQRLSTDPRLSVAAMDGEGPATQGPFDLICSTLALQWFPDAARALSLWHGLLRPGGRLCVATLGVDTFAQWRAALAAAGVKAAGPAYPDAATLSRWLGPGGRVERQDFVEHHADARHFLLSLRGIGADYAPTRLSPASLRRAMRGLDAVKPVDITYDVRWLTLQASSISHG</sequence>
<gene>
    <name evidence="3" type="ORF">C0V82_25480</name>
</gene>
<dbReference type="OrthoDB" id="9802097at2"/>
<keyword evidence="1" id="KW-0489">Methyltransferase</keyword>
<dbReference type="AlphaFoldDB" id="A0A2K9NL19"/>
<dbReference type="Proteomes" id="UP000234752">
    <property type="component" value="Plasmid unnamed2"/>
</dbReference>
<keyword evidence="3" id="KW-0614">Plasmid</keyword>
<dbReference type="EMBL" id="CP025614">
    <property type="protein sequence ID" value="AUN33767.1"/>
    <property type="molecule type" value="Genomic_DNA"/>
</dbReference>
<dbReference type="InterPro" id="IPR029063">
    <property type="entry name" value="SAM-dependent_MTases_sf"/>
</dbReference>
<keyword evidence="2" id="KW-0808">Transferase</keyword>
<dbReference type="PANTHER" id="PTHR43861">
    <property type="entry name" value="TRANS-ACONITATE 2-METHYLTRANSFERASE-RELATED"/>
    <property type="match status" value="1"/>
</dbReference>
<dbReference type="RefSeq" id="WP_102115270.1">
    <property type="nucleotide sequence ID" value="NZ_BMGN01000009.1"/>
</dbReference>
<dbReference type="Pfam" id="PF13649">
    <property type="entry name" value="Methyltransf_25"/>
    <property type="match status" value="1"/>
</dbReference>
<proteinExistence type="predicted"/>
<evidence type="ECO:0000313" key="3">
    <source>
        <dbReference type="EMBL" id="AUN33767.1"/>
    </source>
</evidence>
<geneLocation type="plasmid" evidence="3 4">
    <name>unnamed2</name>
</geneLocation>